<dbReference type="InterPro" id="IPR042100">
    <property type="entry name" value="Bug_dom1"/>
</dbReference>
<dbReference type="Proteomes" id="UP000698752">
    <property type="component" value="Unassembled WGS sequence"/>
</dbReference>
<evidence type="ECO:0000256" key="2">
    <source>
        <dbReference type="SAM" id="SignalP"/>
    </source>
</evidence>
<keyword evidence="4" id="KW-1185">Reference proteome</keyword>
<dbReference type="Pfam" id="PF03401">
    <property type="entry name" value="TctC"/>
    <property type="match status" value="1"/>
</dbReference>
<dbReference type="Gene3D" id="3.40.190.10">
    <property type="entry name" value="Periplasmic binding protein-like II"/>
    <property type="match status" value="1"/>
</dbReference>
<keyword evidence="2" id="KW-0732">Signal</keyword>
<feature type="signal peptide" evidence="2">
    <location>
        <begin position="1"/>
        <end position="27"/>
    </location>
</feature>
<dbReference type="Gene3D" id="3.40.190.150">
    <property type="entry name" value="Bordetella uptake gene, domain 1"/>
    <property type="match status" value="1"/>
</dbReference>
<dbReference type="CDD" id="cd07012">
    <property type="entry name" value="PBP2_Bug_TTT"/>
    <property type="match status" value="1"/>
</dbReference>
<dbReference type="PIRSF" id="PIRSF017082">
    <property type="entry name" value="YflP"/>
    <property type="match status" value="1"/>
</dbReference>
<comment type="similarity">
    <text evidence="1">Belongs to the UPF0065 (bug) family.</text>
</comment>
<evidence type="ECO:0000313" key="3">
    <source>
        <dbReference type="EMBL" id="MBR0650534.1"/>
    </source>
</evidence>
<evidence type="ECO:0000313" key="4">
    <source>
        <dbReference type="Proteomes" id="UP000698752"/>
    </source>
</evidence>
<feature type="chain" id="PRO_5045167485" evidence="2">
    <location>
        <begin position="28"/>
        <end position="325"/>
    </location>
</feature>
<comment type="caution">
    <text evidence="3">The sequence shown here is derived from an EMBL/GenBank/DDBJ whole genome shotgun (WGS) entry which is preliminary data.</text>
</comment>
<dbReference type="PANTHER" id="PTHR42928:SF5">
    <property type="entry name" value="BLR1237 PROTEIN"/>
    <property type="match status" value="1"/>
</dbReference>
<name>A0ABS5EHM3_9PROT</name>
<dbReference type="RefSeq" id="WP_211869197.1">
    <property type="nucleotide sequence ID" value="NZ_JAAEDI010000012.1"/>
</dbReference>
<reference evidence="4" key="1">
    <citation type="journal article" date="2021" name="Syst. Appl. Microbiol.">
        <title>Roseomonas hellenica sp. nov., isolated from roots of wild-growing Alkanna tinctoria.</title>
        <authorList>
            <person name="Rat A."/>
            <person name="Naranjo H.D."/>
            <person name="Lebbe L."/>
            <person name="Cnockaert M."/>
            <person name="Krigas N."/>
            <person name="Grigoriadou K."/>
            <person name="Maloupa E."/>
            <person name="Willems A."/>
        </authorList>
    </citation>
    <scope>NUCLEOTIDE SEQUENCE [LARGE SCALE GENOMIC DNA]</scope>
    <source>
        <strain evidence="4">LMG 31159</strain>
    </source>
</reference>
<dbReference type="PANTHER" id="PTHR42928">
    <property type="entry name" value="TRICARBOXYLATE-BINDING PROTEIN"/>
    <property type="match status" value="1"/>
</dbReference>
<dbReference type="SUPFAM" id="SSF53850">
    <property type="entry name" value="Periplasmic binding protein-like II"/>
    <property type="match status" value="1"/>
</dbReference>
<gene>
    <name evidence="3" type="ORF">GXW78_12740</name>
</gene>
<dbReference type="InterPro" id="IPR005064">
    <property type="entry name" value="BUG"/>
</dbReference>
<organism evidence="3 4">
    <name type="scientific">Neoroseomonas terrae</name>
    <dbReference type="NCBI Taxonomy" id="424799"/>
    <lineage>
        <taxon>Bacteria</taxon>
        <taxon>Pseudomonadati</taxon>
        <taxon>Pseudomonadota</taxon>
        <taxon>Alphaproteobacteria</taxon>
        <taxon>Acetobacterales</taxon>
        <taxon>Acetobacteraceae</taxon>
        <taxon>Neoroseomonas</taxon>
    </lineage>
</organism>
<evidence type="ECO:0000256" key="1">
    <source>
        <dbReference type="ARBA" id="ARBA00006987"/>
    </source>
</evidence>
<protein>
    <submittedName>
        <fullName evidence="3">Tripartite tricarboxylate transporter substrate binding protein</fullName>
    </submittedName>
</protein>
<accession>A0ABS5EHM3</accession>
<proteinExistence type="inferred from homology"/>
<dbReference type="EMBL" id="JAAEDI010000012">
    <property type="protein sequence ID" value="MBR0650534.1"/>
    <property type="molecule type" value="Genomic_DNA"/>
</dbReference>
<sequence>MTTTRGFGRRTALATGAGLLCAPAVHAQPQFPNRPIRMIIPFAPGGATDLQMRALCDAASRRLGQSIVIENRSGGAAILGAMALVNDRTPDGHLLSQMPSNVFSYPLQTRNPPFDPVTDFSWIIQITGYVFGLVVRADSPFRTLSDLVEHARKNPGQVSYGSTSVGGVPHLTTERIAEHFGVELTNIPFRGGHETVTAVLSGTVTAMAGSGWTDHVRQGQMRALCIWGSRRLAAFPDVPTLRDLGIDIVQTGPYGFAGPKGLPRSVVNTLHDAFRESLNDPAHLAVLASAEMEVEYLGPDDYAASVAQIVEQNRAVLGRLGLLPQ</sequence>